<dbReference type="EMBL" id="JACJSI010000071">
    <property type="protein sequence ID" value="MBD2532841.1"/>
    <property type="molecule type" value="Genomic_DNA"/>
</dbReference>
<name>A0ABR8DVD1_9NOSO</name>
<dbReference type="Proteomes" id="UP000623440">
    <property type="component" value="Unassembled WGS sequence"/>
</dbReference>
<comment type="caution">
    <text evidence="1">The sequence shown here is derived from an EMBL/GenBank/DDBJ whole genome shotgun (WGS) entry which is preliminary data.</text>
</comment>
<organism evidence="1 2">
    <name type="scientific">Nostoc flagelliforme FACHB-838</name>
    <dbReference type="NCBI Taxonomy" id="2692904"/>
    <lineage>
        <taxon>Bacteria</taxon>
        <taxon>Bacillati</taxon>
        <taxon>Cyanobacteriota</taxon>
        <taxon>Cyanophyceae</taxon>
        <taxon>Nostocales</taxon>
        <taxon>Nostocaceae</taxon>
        <taxon>Nostoc</taxon>
    </lineage>
</organism>
<dbReference type="RefSeq" id="WP_190943447.1">
    <property type="nucleotide sequence ID" value="NZ_JACJSI010000071.1"/>
</dbReference>
<gene>
    <name evidence="1" type="ORF">H6G97_25950</name>
</gene>
<reference evidence="1 2" key="1">
    <citation type="journal article" date="2020" name="ISME J.">
        <title>Comparative genomics reveals insights into cyanobacterial evolution and habitat adaptation.</title>
        <authorList>
            <person name="Chen M.Y."/>
            <person name="Teng W.K."/>
            <person name="Zhao L."/>
            <person name="Hu C.X."/>
            <person name="Zhou Y.K."/>
            <person name="Han B.P."/>
            <person name="Song L.R."/>
            <person name="Shu W.S."/>
        </authorList>
    </citation>
    <scope>NUCLEOTIDE SEQUENCE [LARGE SCALE GENOMIC DNA]</scope>
    <source>
        <strain evidence="1 2">FACHB-838</strain>
    </source>
</reference>
<accession>A0ABR8DVD1</accession>
<evidence type="ECO:0000313" key="2">
    <source>
        <dbReference type="Proteomes" id="UP000623440"/>
    </source>
</evidence>
<sequence>MVIYFWYDKGVFIYINELALAVAVRNTRRSWYRCAYSLPLHFPFFVISVDPQGSIPIWQEDQRKEK</sequence>
<proteinExistence type="predicted"/>
<evidence type="ECO:0000313" key="1">
    <source>
        <dbReference type="EMBL" id="MBD2532841.1"/>
    </source>
</evidence>
<protein>
    <submittedName>
        <fullName evidence="1">Uncharacterized protein</fullName>
    </submittedName>
</protein>
<keyword evidence="2" id="KW-1185">Reference proteome</keyword>